<name>A0A3P3W7C7_9FLAO</name>
<accession>A0A3P3W7C7</accession>
<evidence type="ECO:0000313" key="1">
    <source>
        <dbReference type="EMBL" id="RRJ91082.1"/>
    </source>
</evidence>
<keyword evidence="2" id="KW-1185">Reference proteome</keyword>
<dbReference type="Proteomes" id="UP000271937">
    <property type="component" value="Unassembled WGS sequence"/>
</dbReference>
<organism evidence="1 2">
    <name type="scientific">Flavobacterium macacae</name>
    <dbReference type="NCBI Taxonomy" id="2488993"/>
    <lineage>
        <taxon>Bacteria</taxon>
        <taxon>Pseudomonadati</taxon>
        <taxon>Bacteroidota</taxon>
        <taxon>Flavobacteriia</taxon>
        <taxon>Flavobacteriales</taxon>
        <taxon>Flavobacteriaceae</taxon>
        <taxon>Flavobacterium</taxon>
    </lineage>
</organism>
<sequence length="88" mass="10160">MDLAYSFLRDNDTYSVHISKGHFTVIEECTSTMLSLCKEVSTEHSEWIPPYFCLTEQQARDVGAKLGREVCPYCIRFLYGWKKDGTVL</sequence>
<dbReference type="EMBL" id="RQVR01000009">
    <property type="protein sequence ID" value="RRJ91082.1"/>
    <property type="molecule type" value="Genomic_DNA"/>
</dbReference>
<reference evidence="1 2" key="1">
    <citation type="submission" date="2018-11" db="EMBL/GenBank/DDBJ databases">
        <title>Flavobacterium sp. nov., YIM 102600 draft genome.</title>
        <authorList>
            <person name="Li G."/>
            <person name="Jiang Y."/>
        </authorList>
    </citation>
    <scope>NUCLEOTIDE SEQUENCE [LARGE SCALE GENOMIC DNA]</scope>
    <source>
        <strain evidence="1 2">YIM 102600</strain>
    </source>
</reference>
<evidence type="ECO:0000313" key="2">
    <source>
        <dbReference type="Proteomes" id="UP000271937"/>
    </source>
</evidence>
<dbReference type="RefSeq" id="WP_125012765.1">
    <property type="nucleotide sequence ID" value="NZ_RQVR01000009.1"/>
</dbReference>
<dbReference type="OrthoDB" id="7067935at2"/>
<proteinExistence type="predicted"/>
<gene>
    <name evidence="1" type="ORF">EG849_09070</name>
</gene>
<protein>
    <submittedName>
        <fullName evidence="1">Uncharacterized protein</fullName>
    </submittedName>
</protein>
<dbReference type="AlphaFoldDB" id="A0A3P3W7C7"/>
<comment type="caution">
    <text evidence="1">The sequence shown here is derived from an EMBL/GenBank/DDBJ whole genome shotgun (WGS) entry which is preliminary data.</text>
</comment>